<gene>
    <name evidence="3" type="ORF">G7034_09590</name>
</gene>
<dbReference type="RefSeq" id="WP_166400742.1">
    <property type="nucleotide sequence ID" value="NZ_JAANAS010000072.1"/>
</dbReference>
<organism evidence="3 4">
    <name type="scientific">Psychroflexus maritimus</name>
    <dbReference type="NCBI Taxonomy" id="2714865"/>
    <lineage>
        <taxon>Bacteria</taxon>
        <taxon>Pseudomonadati</taxon>
        <taxon>Bacteroidota</taxon>
        <taxon>Flavobacteriia</taxon>
        <taxon>Flavobacteriales</taxon>
        <taxon>Flavobacteriaceae</taxon>
        <taxon>Psychroflexus</taxon>
    </lineage>
</organism>
<comment type="caution">
    <text evidence="3">The sequence shown here is derived from an EMBL/GenBank/DDBJ whole genome shotgun (WGS) entry which is preliminary data.</text>
</comment>
<keyword evidence="4" id="KW-1185">Reference proteome</keyword>
<feature type="chain" id="PRO_5036960591" evidence="1">
    <location>
        <begin position="23"/>
        <end position="202"/>
    </location>
</feature>
<dbReference type="AlphaFoldDB" id="A0A967AEZ1"/>
<protein>
    <submittedName>
        <fullName evidence="3">PorT family protein</fullName>
    </submittedName>
</protein>
<dbReference type="Proteomes" id="UP000643701">
    <property type="component" value="Unassembled WGS sequence"/>
</dbReference>
<evidence type="ECO:0000313" key="3">
    <source>
        <dbReference type="EMBL" id="NGZ90505.1"/>
    </source>
</evidence>
<evidence type="ECO:0000256" key="1">
    <source>
        <dbReference type="SAM" id="SignalP"/>
    </source>
</evidence>
<feature type="domain" description="Outer membrane protein beta-barrel" evidence="2">
    <location>
        <begin position="21"/>
        <end position="176"/>
    </location>
</feature>
<reference evidence="3" key="1">
    <citation type="submission" date="2020-03" db="EMBL/GenBank/DDBJ databases">
        <title>Psychroflexus Maritimus sp. nov., isolate from marine sediment.</title>
        <authorList>
            <person name="Zhong Y.-L."/>
        </authorList>
    </citation>
    <scope>NUCLEOTIDE SEQUENCE</scope>
    <source>
        <strain evidence="3">C1</strain>
    </source>
</reference>
<evidence type="ECO:0000313" key="4">
    <source>
        <dbReference type="Proteomes" id="UP000643701"/>
    </source>
</evidence>
<sequence length="202" mass="21813">MNKIIGLFAFLILVFGLNHAQAQDTRLGVRGGLNLSNLFADEPDDTNLRAGYSFALTSKSALIEDILFLQAELGYSTKGSRIESDLGETSLNLGYIDLPVMLSLGFANLIYVEGGVYAGYLVNSSVSGQTNLGTSFSSNLSTSDFNRLDYGLVFGANIDLKPITIGARYNYGLQNIVDNDIGNFLGTEARNSTFQVYVGLSF</sequence>
<keyword evidence="1" id="KW-0732">Signal</keyword>
<dbReference type="InterPro" id="IPR025665">
    <property type="entry name" value="Beta-barrel_OMP_2"/>
</dbReference>
<accession>A0A967AEZ1</accession>
<dbReference type="Pfam" id="PF13568">
    <property type="entry name" value="OMP_b-brl_2"/>
    <property type="match status" value="1"/>
</dbReference>
<dbReference type="EMBL" id="JAANAS010000072">
    <property type="protein sequence ID" value="NGZ90505.1"/>
    <property type="molecule type" value="Genomic_DNA"/>
</dbReference>
<name>A0A967AEZ1_9FLAO</name>
<proteinExistence type="predicted"/>
<feature type="signal peptide" evidence="1">
    <location>
        <begin position="1"/>
        <end position="22"/>
    </location>
</feature>
<evidence type="ECO:0000259" key="2">
    <source>
        <dbReference type="Pfam" id="PF13568"/>
    </source>
</evidence>